<evidence type="ECO:0000313" key="10">
    <source>
        <dbReference type="Proteomes" id="UP000515733"/>
    </source>
</evidence>
<reference evidence="9 10" key="1">
    <citation type="submission" date="2020-03" db="EMBL/GenBank/DDBJ databases">
        <authorList>
            <consortium name="Genoscope - CEA"/>
            <person name="William W."/>
        </authorList>
    </citation>
    <scope>NUCLEOTIDE SEQUENCE [LARGE SCALE GENOMIC DNA]</scope>
    <source>
        <strain evidence="10">DSM 16959</strain>
    </source>
</reference>
<keyword evidence="7" id="KW-0732">Signal</keyword>
<evidence type="ECO:0000256" key="4">
    <source>
        <dbReference type="ARBA" id="ARBA00022982"/>
    </source>
</evidence>
<dbReference type="PANTHER" id="PTHR33751:SF9">
    <property type="entry name" value="CYTOCHROME C4"/>
    <property type="match status" value="1"/>
</dbReference>
<dbReference type="GO" id="GO:0020037">
    <property type="term" value="F:heme binding"/>
    <property type="evidence" value="ECO:0007669"/>
    <property type="project" value="InterPro"/>
</dbReference>
<name>A0A6S6YI84_9PROT</name>
<dbReference type="AlphaFoldDB" id="A0A6S6YI84"/>
<dbReference type="KEGG" id="doe:DENOEST_0292"/>
<gene>
    <name evidence="9" type="ORF">DENOEST_0292</name>
</gene>
<dbReference type="InterPro" id="IPR036909">
    <property type="entry name" value="Cyt_c-like_dom_sf"/>
</dbReference>
<evidence type="ECO:0000256" key="7">
    <source>
        <dbReference type="SAM" id="SignalP"/>
    </source>
</evidence>
<dbReference type="SUPFAM" id="SSF46626">
    <property type="entry name" value="Cytochrome c"/>
    <property type="match status" value="2"/>
</dbReference>
<organism evidence="9 10">
    <name type="scientific">Denitratisoma oestradiolicum</name>
    <dbReference type="NCBI Taxonomy" id="311182"/>
    <lineage>
        <taxon>Bacteria</taxon>
        <taxon>Pseudomonadati</taxon>
        <taxon>Pseudomonadota</taxon>
        <taxon>Betaproteobacteria</taxon>
        <taxon>Nitrosomonadales</taxon>
        <taxon>Sterolibacteriaceae</taxon>
        <taxon>Denitratisoma</taxon>
    </lineage>
</organism>
<evidence type="ECO:0000259" key="8">
    <source>
        <dbReference type="PROSITE" id="PS51007"/>
    </source>
</evidence>
<evidence type="ECO:0000256" key="5">
    <source>
        <dbReference type="ARBA" id="ARBA00023004"/>
    </source>
</evidence>
<dbReference type="RefSeq" id="WP_170228240.1">
    <property type="nucleotide sequence ID" value="NZ_LR778301.1"/>
</dbReference>
<evidence type="ECO:0000313" key="9">
    <source>
        <dbReference type="EMBL" id="CAB1367464.1"/>
    </source>
</evidence>
<evidence type="ECO:0000256" key="3">
    <source>
        <dbReference type="ARBA" id="ARBA00022723"/>
    </source>
</evidence>
<keyword evidence="2 6" id="KW-0349">Heme</keyword>
<dbReference type="GO" id="GO:0046872">
    <property type="term" value="F:metal ion binding"/>
    <property type="evidence" value="ECO:0007669"/>
    <property type="project" value="UniProtKB-KW"/>
</dbReference>
<dbReference type="GO" id="GO:0009055">
    <property type="term" value="F:electron transfer activity"/>
    <property type="evidence" value="ECO:0007669"/>
    <property type="project" value="InterPro"/>
</dbReference>
<evidence type="ECO:0000256" key="2">
    <source>
        <dbReference type="ARBA" id="ARBA00022617"/>
    </source>
</evidence>
<protein>
    <recommendedName>
        <fullName evidence="8">Cytochrome c domain-containing protein</fullName>
    </recommendedName>
</protein>
<evidence type="ECO:0000256" key="1">
    <source>
        <dbReference type="ARBA" id="ARBA00022448"/>
    </source>
</evidence>
<feature type="chain" id="PRO_5028342010" description="Cytochrome c domain-containing protein" evidence="7">
    <location>
        <begin position="21"/>
        <end position="207"/>
    </location>
</feature>
<dbReference type="EMBL" id="LR778301">
    <property type="protein sequence ID" value="CAB1367464.1"/>
    <property type="molecule type" value="Genomic_DNA"/>
</dbReference>
<dbReference type="InterPro" id="IPR009056">
    <property type="entry name" value="Cyt_c-like_dom"/>
</dbReference>
<sequence length="207" mass="22635">MPIRFSLIMICALGLATAHADSSEPDVLVKPCIECHGTAGVAVARGTPHLNGQLAPYLVEAMIQFRRHRRPSSVPEHIPTAYTDGQLATIAQYFSSAKAVRPKPEGIDGQRIEAGAAIHAKRCMECHPDNGRESDKDAPLMAAQDLDYLLAQTEAFRAGKRKFAFLMDEAYRDLAQDELASVAYFFASQDQLAPVTGKKRRKKPAAD</sequence>
<dbReference type="Gene3D" id="1.10.760.10">
    <property type="entry name" value="Cytochrome c-like domain"/>
    <property type="match status" value="2"/>
</dbReference>
<evidence type="ECO:0000256" key="6">
    <source>
        <dbReference type="PROSITE-ProRule" id="PRU00433"/>
    </source>
</evidence>
<feature type="signal peptide" evidence="7">
    <location>
        <begin position="1"/>
        <end position="20"/>
    </location>
</feature>
<accession>A0A6S6YI84</accession>
<dbReference type="Proteomes" id="UP000515733">
    <property type="component" value="Chromosome"/>
</dbReference>
<feature type="domain" description="Cytochrome c" evidence="8">
    <location>
        <begin position="20"/>
        <end position="98"/>
    </location>
</feature>
<dbReference type="PROSITE" id="PS51007">
    <property type="entry name" value="CYTC"/>
    <property type="match status" value="1"/>
</dbReference>
<keyword evidence="4" id="KW-0249">Electron transport</keyword>
<dbReference type="InterPro" id="IPR050597">
    <property type="entry name" value="Cytochrome_c_Oxidase_Subunit"/>
</dbReference>
<keyword evidence="5 6" id="KW-0408">Iron</keyword>
<keyword evidence="1" id="KW-0813">Transport</keyword>
<keyword evidence="3 6" id="KW-0479">Metal-binding</keyword>
<proteinExistence type="predicted"/>
<keyword evidence="10" id="KW-1185">Reference proteome</keyword>
<dbReference type="PANTHER" id="PTHR33751">
    <property type="entry name" value="CBB3-TYPE CYTOCHROME C OXIDASE SUBUNIT FIXP"/>
    <property type="match status" value="1"/>
</dbReference>